<dbReference type="Gene3D" id="1.20.1530.20">
    <property type="match status" value="1"/>
</dbReference>
<protein>
    <submittedName>
        <fullName evidence="2">Bile acid:sodium symporter family protein</fullName>
    </submittedName>
</protein>
<sequence length="323" mass="33629">MKSILARVSIDWYLLAIVGMVGLASLLPARGEVADWVGLATKAGIALVFFLHGAKLSREAVIAGMVHWRLHLVVMAITFVVFPIAGVGLAALPAWITPPALTAGLVYLACLPSTIQSAIGFTAIARGNVAAAVCGASASNLLGVVVTPLLVGALLSAEGGVSFASVEAILWQILAPFVLGQIVHPFVGGFMKRYAKPLQLVDRGSILLVVYNAFSGAVVAGIWSQVSIPDLARLTLICLVLLAASLVLCVWLARARGFSVEDEATIVFGGSNKSLAAGVPMAGALFPAATMGFVLLPVMLYHQFQLMACAVIAQRYAKRAPSA</sequence>
<feature type="transmembrane region" description="Helical" evidence="1">
    <location>
        <begin position="36"/>
        <end position="56"/>
    </location>
</feature>
<keyword evidence="1" id="KW-0812">Transmembrane</keyword>
<evidence type="ECO:0000313" key="2">
    <source>
        <dbReference type="EMBL" id="MFD1785236.1"/>
    </source>
</evidence>
<comment type="caution">
    <text evidence="2">The sequence shown here is derived from an EMBL/GenBank/DDBJ whole genome shotgun (WGS) entry which is preliminary data.</text>
</comment>
<keyword evidence="1" id="KW-1133">Transmembrane helix</keyword>
<accession>A0ABW4N5H1</accession>
<dbReference type="InterPro" id="IPR038770">
    <property type="entry name" value="Na+/solute_symporter_sf"/>
</dbReference>
<feature type="transmembrane region" description="Helical" evidence="1">
    <location>
        <begin position="68"/>
        <end position="92"/>
    </location>
</feature>
<proteinExistence type="predicted"/>
<feature type="transmembrane region" description="Helical" evidence="1">
    <location>
        <begin position="104"/>
        <end position="125"/>
    </location>
</feature>
<dbReference type="Pfam" id="PF13593">
    <property type="entry name" value="SBF_like"/>
    <property type="match status" value="1"/>
</dbReference>
<name>A0ABW4N5H1_9CAUL</name>
<gene>
    <name evidence="2" type="ORF">ACFSC0_17680</name>
</gene>
<dbReference type="PANTHER" id="PTHR18640:SF5">
    <property type="entry name" value="SODIUM_BILE ACID COTRANSPORTER 7"/>
    <property type="match status" value="1"/>
</dbReference>
<keyword evidence="1" id="KW-0472">Membrane</keyword>
<dbReference type="InterPro" id="IPR016833">
    <property type="entry name" value="Put_Na-Bile_cotransptr"/>
</dbReference>
<organism evidence="2 3">
    <name type="scientific">Phenylobacterium terrae</name>
    <dbReference type="NCBI Taxonomy" id="2665495"/>
    <lineage>
        <taxon>Bacteria</taxon>
        <taxon>Pseudomonadati</taxon>
        <taxon>Pseudomonadota</taxon>
        <taxon>Alphaproteobacteria</taxon>
        <taxon>Caulobacterales</taxon>
        <taxon>Caulobacteraceae</taxon>
        <taxon>Phenylobacterium</taxon>
    </lineage>
</organism>
<dbReference type="PANTHER" id="PTHR18640">
    <property type="entry name" value="SOLUTE CARRIER FAMILY 10 MEMBER 7"/>
    <property type="match status" value="1"/>
</dbReference>
<dbReference type="Proteomes" id="UP001597237">
    <property type="component" value="Unassembled WGS sequence"/>
</dbReference>
<dbReference type="PIRSF" id="PIRSF026166">
    <property type="entry name" value="UCP026166"/>
    <property type="match status" value="1"/>
</dbReference>
<feature type="transmembrane region" description="Helical" evidence="1">
    <location>
        <begin position="12"/>
        <end position="30"/>
    </location>
</feature>
<feature type="transmembrane region" description="Helical" evidence="1">
    <location>
        <begin position="234"/>
        <end position="253"/>
    </location>
</feature>
<feature type="transmembrane region" description="Helical" evidence="1">
    <location>
        <begin position="169"/>
        <end position="187"/>
    </location>
</feature>
<reference evidence="3" key="1">
    <citation type="journal article" date="2019" name="Int. J. Syst. Evol. Microbiol.">
        <title>The Global Catalogue of Microorganisms (GCM) 10K type strain sequencing project: providing services to taxonomists for standard genome sequencing and annotation.</title>
        <authorList>
            <consortium name="The Broad Institute Genomics Platform"/>
            <consortium name="The Broad Institute Genome Sequencing Center for Infectious Disease"/>
            <person name="Wu L."/>
            <person name="Ma J."/>
        </authorList>
    </citation>
    <scope>NUCLEOTIDE SEQUENCE [LARGE SCALE GENOMIC DNA]</scope>
    <source>
        <strain evidence="3">DFY28</strain>
    </source>
</reference>
<evidence type="ECO:0000313" key="3">
    <source>
        <dbReference type="Proteomes" id="UP001597237"/>
    </source>
</evidence>
<keyword evidence="3" id="KW-1185">Reference proteome</keyword>
<dbReference type="EMBL" id="JBHUEY010000006">
    <property type="protein sequence ID" value="MFD1785236.1"/>
    <property type="molecule type" value="Genomic_DNA"/>
</dbReference>
<feature type="transmembrane region" description="Helical" evidence="1">
    <location>
        <begin position="208"/>
        <end position="228"/>
    </location>
</feature>
<feature type="transmembrane region" description="Helical" evidence="1">
    <location>
        <begin position="137"/>
        <end position="157"/>
    </location>
</feature>
<feature type="transmembrane region" description="Helical" evidence="1">
    <location>
        <begin position="274"/>
        <end position="294"/>
    </location>
</feature>
<dbReference type="RefSeq" id="WP_377282188.1">
    <property type="nucleotide sequence ID" value="NZ_JBHRSI010000005.1"/>
</dbReference>
<evidence type="ECO:0000256" key="1">
    <source>
        <dbReference type="SAM" id="Phobius"/>
    </source>
</evidence>